<feature type="transmembrane region" description="Helical" evidence="1">
    <location>
        <begin position="186"/>
        <end position="204"/>
    </location>
</feature>
<keyword evidence="1" id="KW-1133">Transmembrane helix</keyword>
<feature type="transmembrane region" description="Helical" evidence="1">
    <location>
        <begin position="103"/>
        <end position="122"/>
    </location>
</feature>
<evidence type="ECO:0000256" key="1">
    <source>
        <dbReference type="SAM" id="Phobius"/>
    </source>
</evidence>
<name>A0ABZ0GNH7_9GAMM</name>
<feature type="transmembrane region" description="Helical" evidence="1">
    <location>
        <begin position="138"/>
        <end position="165"/>
    </location>
</feature>
<keyword evidence="1" id="KW-0812">Transmembrane</keyword>
<feature type="transmembrane region" description="Helical" evidence="1">
    <location>
        <begin position="216"/>
        <end position="239"/>
    </location>
</feature>
<organism evidence="2 3">
    <name type="scientific">Thalassotalea fonticola</name>
    <dbReference type="NCBI Taxonomy" id="3065649"/>
    <lineage>
        <taxon>Bacteria</taxon>
        <taxon>Pseudomonadati</taxon>
        <taxon>Pseudomonadota</taxon>
        <taxon>Gammaproteobacteria</taxon>
        <taxon>Alteromonadales</taxon>
        <taxon>Colwelliaceae</taxon>
        <taxon>Thalassotalea</taxon>
    </lineage>
</organism>
<proteinExistence type="predicted"/>
<dbReference type="EMBL" id="CP136600">
    <property type="protein sequence ID" value="WOH37249.1"/>
    <property type="molecule type" value="Genomic_DNA"/>
</dbReference>
<dbReference type="Proteomes" id="UP001301442">
    <property type="component" value="Chromosome"/>
</dbReference>
<gene>
    <name evidence="2" type="ORF">RI844_18090</name>
</gene>
<evidence type="ECO:0000313" key="3">
    <source>
        <dbReference type="Proteomes" id="UP001301442"/>
    </source>
</evidence>
<keyword evidence="1" id="KW-0472">Membrane</keyword>
<feature type="transmembrane region" description="Helical" evidence="1">
    <location>
        <begin position="56"/>
        <end position="82"/>
    </location>
</feature>
<protein>
    <submittedName>
        <fullName evidence="2">Uncharacterized protein</fullName>
    </submittedName>
</protein>
<evidence type="ECO:0000313" key="2">
    <source>
        <dbReference type="EMBL" id="WOH37249.1"/>
    </source>
</evidence>
<feature type="transmembrane region" description="Helical" evidence="1">
    <location>
        <begin position="25"/>
        <end position="44"/>
    </location>
</feature>
<dbReference type="RefSeq" id="WP_348396040.1">
    <property type="nucleotide sequence ID" value="NZ_CP136600.1"/>
</dbReference>
<reference evidence="2 3" key="1">
    <citation type="submission" date="2023-09" db="EMBL/GenBank/DDBJ databases">
        <authorList>
            <person name="Qi X."/>
        </authorList>
    </citation>
    <scope>NUCLEOTIDE SEQUENCE [LARGE SCALE GENOMIC DNA]</scope>
    <source>
        <strain evidence="2 3">S1-1</strain>
    </source>
</reference>
<keyword evidence="3" id="KW-1185">Reference proteome</keyword>
<sequence>MIQLLNNKLILADTINLLSTHRNSLFRCLLIPLILLASFELLLLPDHLPNGKSLLGLLYLATSFFIFFIYANIAVVIHQILILAMSIEQSKFGVKPSVKEWKYIWAIAVLYILPFIGDWALSDWKLSLTGYSDEVLRVIFLTCNFVIEVFFIVLLSFGGLVLPHIAIKNEIDFTHALRLSKGHRTSLFLTMFIMALIWEGLYLLSMKFFHVDSITLILIDWIVFTFIGIFNVAILSLAYKRITIKD</sequence>
<accession>A0ABZ0GNH7</accession>